<sequence>MSRSNDTSMAMTITSFSFVFLPRKIMFTSKKDFALLARQVQLSSREVAAAAATTTATETSTPFLVDVYQVRLWKLLNKPDKADVEAIGQTFKCNPQELLHT</sequence>
<feature type="non-terminal residue" evidence="1">
    <location>
        <position position="1"/>
    </location>
</feature>
<evidence type="ECO:0000313" key="2">
    <source>
        <dbReference type="Proteomes" id="UP000663848"/>
    </source>
</evidence>
<comment type="caution">
    <text evidence="1">The sequence shown here is derived from an EMBL/GenBank/DDBJ whole genome shotgun (WGS) entry which is preliminary data.</text>
</comment>
<dbReference type="Proteomes" id="UP000663848">
    <property type="component" value="Unassembled WGS sequence"/>
</dbReference>
<proteinExistence type="predicted"/>
<accession>A0A822BIQ7</accession>
<dbReference type="AlphaFoldDB" id="A0A822BIQ7"/>
<dbReference type="EMBL" id="CAJOBR010037974">
    <property type="protein sequence ID" value="CAF5018327.1"/>
    <property type="molecule type" value="Genomic_DNA"/>
</dbReference>
<protein>
    <submittedName>
        <fullName evidence="1">Uncharacterized protein</fullName>
    </submittedName>
</protein>
<organism evidence="1 2">
    <name type="scientific">Rotaria socialis</name>
    <dbReference type="NCBI Taxonomy" id="392032"/>
    <lineage>
        <taxon>Eukaryota</taxon>
        <taxon>Metazoa</taxon>
        <taxon>Spiralia</taxon>
        <taxon>Gnathifera</taxon>
        <taxon>Rotifera</taxon>
        <taxon>Eurotatoria</taxon>
        <taxon>Bdelloidea</taxon>
        <taxon>Philodinida</taxon>
        <taxon>Philodinidae</taxon>
        <taxon>Rotaria</taxon>
    </lineage>
</organism>
<reference evidence="1" key="1">
    <citation type="submission" date="2021-02" db="EMBL/GenBank/DDBJ databases">
        <authorList>
            <person name="Nowell W R."/>
        </authorList>
    </citation>
    <scope>NUCLEOTIDE SEQUENCE</scope>
</reference>
<gene>
    <name evidence="1" type="ORF">QYT958_LOCUS39722</name>
</gene>
<name>A0A822BIQ7_9BILA</name>
<evidence type="ECO:0000313" key="1">
    <source>
        <dbReference type="EMBL" id="CAF5018327.1"/>
    </source>
</evidence>